<gene>
    <name evidence="3" type="ORF">ENN47_08445</name>
</gene>
<dbReference type="Proteomes" id="UP000886198">
    <property type="component" value="Unassembled WGS sequence"/>
</dbReference>
<comment type="caution">
    <text evidence="3">The sequence shown here is derived from an EMBL/GenBank/DDBJ whole genome shotgun (WGS) entry which is preliminary data.</text>
</comment>
<sequence length="750" mass="84214">MRFEITTLSYTAISSGEGAGIIDTELVAHTDGLPYIPAKRIKGVLLESATEVTEMLGIEGDLVESLFGVAGTSKGKVWIGNLEIENCEEISRELKYFKSNELFRGLTNKEKILSHFSDTRQNTSIDLQTEVAKEHTLRTFRVLKPGIVFEAAIEADSPLTEAEKALFHLACLNVRRIGLKRNRGFGKVKAAIKGIDVNGIDQALEFLKKTYSTEKPTKRVYETLGTFKSGKIMRLKYAIKTDSPLVISKKNGDQSMIDSLEMLPGTTVRGIIADRIIRSLDLAEAHNDELFFELILNGRLRVEPAFPEKDGEIYYPTPMNIHKIKDDNASKDLLDIFEEPSGMVKSKPLGGFSMITDGDDGTIITAISVSKDVQFHNTRDRETGHNVDGSLFYYESLEAGQEFSGFIVSTEDDLRVLQEVLGNEFRVSIGKSSSSQYGNARLVFGEIEGIPEPELEEPILLVVTSPVILHNDFGFPDTSVDRLCHEIEQLTKCKIDIERAAVNIEYFDNYVRVWKMNNEREIAFAPGSSFIVSKASGDDVDFFIGLKKILRDGLGERVAEGFGKLRIVSSDFSEAILRENKEDLDSTPLAPEYSLCILKEIMLEEMSLFAAHRGFLKLNSLGKGKANPYLSHIKNHLAGRILYFLSKANSKKDFLEKLDQLYAKKIDNSSKEVRTPKKAANSLEKAGIMNDLKAFDKPVINEIRQWERARDIDMLKIDLDSEETKFDLAKSYWTSFFRFIRILHKKDGGD</sequence>
<dbReference type="PANTHER" id="PTHR35579:SF3">
    <property type="entry name" value="CRISPR SYSTEM CMS ENDORIBONUCLEASE CSM3"/>
    <property type="match status" value="1"/>
</dbReference>
<evidence type="ECO:0000313" key="3">
    <source>
        <dbReference type="EMBL" id="HDP78196.1"/>
    </source>
</evidence>
<accession>A0A7C1CWC9</accession>
<feature type="domain" description="CRISPR type III-associated protein" evidence="2">
    <location>
        <begin position="4"/>
        <end position="189"/>
    </location>
</feature>
<evidence type="ECO:0000256" key="1">
    <source>
        <dbReference type="ARBA" id="ARBA00023118"/>
    </source>
</evidence>
<evidence type="ECO:0000259" key="2">
    <source>
        <dbReference type="Pfam" id="PF03787"/>
    </source>
</evidence>
<reference evidence="3" key="1">
    <citation type="journal article" date="2020" name="mSystems">
        <title>Genome- and Community-Level Interaction Insights into Carbon Utilization and Element Cycling Functions of Hydrothermarchaeota in Hydrothermal Sediment.</title>
        <authorList>
            <person name="Zhou Z."/>
            <person name="Liu Y."/>
            <person name="Xu W."/>
            <person name="Pan J."/>
            <person name="Luo Z.H."/>
            <person name="Li M."/>
        </authorList>
    </citation>
    <scope>NUCLEOTIDE SEQUENCE [LARGE SCALE GENOMIC DNA]</scope>
    <source>
        <strain evidence="3">SpSt-1179</strain>
    </source>
</reference>
<dbReference type="InterPro" id="IPR005537">
    <property type="entry name" value="RAMP_III_fam"/>
</dbReference>
<dbReference type="Pfam" id="PF03787">
    <property type="entry name" value="RAMPs"/>
    <property type="match status" value="2"/>
</dbReference>
<dbReference type="AlphaFoldDB" id="A0A7C1CWC9"/>
<protein>
    <recommendedName>
        <fullName evidence="2">CRISPR type III-associated protein domain-containing protein</fullName>
    </recommendedName>
</protein>
<proteinExistence type="predicted"/>
<dbReference type="GO" id="GO:0051607">
    <property type="term" value="P:defense response to virus"/>
    <property type="evidence" value="ECO:0007669"/>
    <property type="project" value="UniProtKB-KW"/>
</dbReference>
<dbReference type="PANTHER" id="PTHR35579">
    <property type="entry name" value="CRISPR SYSTEM CMS ENDORIBONUCLEASE CSM3"/>
    <property type="match status" value="1"/>
</dbReference>
<feature type="domain" description="CRISPR type III-associated protein" evidence="2">
    <location>
        <begin position="239"/>
        <end position="439"/>
    </location>
</feature>
<dbReference type="InterPro" id="IPR052216">
    <property type="entry name" value="CRISPR_Csm3_endoribonuclease"/>
</dbReference>
<keyword evidence="1" id="KW-0051">Antiviral defense</keyword>
<organism evidence="3">
    <name type="scientific">Mesotoga infera</name>
    <dbReference type="NCBI Taxonomy" id="1236046"/>
    <lineage>
        <taxon>Bacteria</taxon>
        <taxon>Thermotogati</taxon>
        <taxon>Thermotogota</taxon>
        <taxon>Thermotogae</taxon>
        <taxon>Kosmotogales</taxon>
        <taxon>Kosmotogaceae</taxon>
        <taxon>Mesotoga</taxon>
    </lineage>
</organism>
<name>A0A7C1CWC9_9BACT</name>
<dbReference type="EMBL" id="DSBT01000247">
    <property type="protein sequence ID" value="HDP78196.1"/>
    <property type="molecule type" value="Genomic_DNA"/>
</dbReference>
<dbReference type="CDD" id="cd09726">
    <property type="entry name" value="RAMP_I_III"/>
    <property type="match status" value="1"/>
</dbReference>